<dbReference type="InterPro" id="IPR006153">
    <property type="entry name" value="Cation/H_exchanger_TM"/>
</dbReference>
<dbReference type="GO" id="GO:0008324">
    <property type="term" value="F:monoatomic cation transmembrane transporter activity"/>
    <property type="evidence" value="ECO:0007669"/>
    <property type="project" value="InterPro"/>
</dbReference>
<sequence length="547" mass="60018">MVFILCAAILLLCVLSEKISARIGTPALIFFMLVGMLFGSDGLLQIPFSDYQLAEQICSAALIFIMFYGGFNLKWKAARTIAVKATCLSTLGVLLTVIFSMVCMHLFMGLDWITGFLISAVLGSTDAASVFSILRQKKLNLKDRTAPLLEMESGSNDPIAYMLTLVGIMLFLKQPADGILILIGLQIAVGLFAGWISSVITTRIMKMNDLICSELSVLFLTGMVLLCYGVSQVLGGNAYLSVYLMGILVGNSSIPHKTSLIGFFDGLTSMAQILIFFLLGLLSFPSRMPQAIPLASMIFLILLFIARPLATFLILLPFGCSIRQCLLVSFAGLRGAASCVFAIMAISAGVIIRNNLFLIVFVVTLLSVGIQGSLLPWAARKLDMIDDKENVLMTFNDYAENPDISLLRLYIAKDSEFVNQKISQLALPKGMLALMIQRDGERFVCKGDTLLQQGDSLILSAASYQSDDQLLEEITIHPGHEWINHRISELNLPENMLITLISRNGQSIIPSGKSRILENDVLTLFSSKRKKESDHPKRSTNLKTPNK</sequence>
<keyword evidence="13" id="KW-1185">Reference proteome</keyword>
<feature type="region of interest" description="Disordered" evidence="9">
    <location>
        <begin position="527"/>
        <end position="547"/>
    </location>
</feature>
<dbReference type="PANTHER" id="PTHR32507">
    <property type="entry name" value="NA(+)/H(+) ANTIPORTER 1"/>
    <property type="match status" value="1"/>
</dbReference>
<feature type="transmembrane region" description="Helical" evidence="10">
    <location>
        <begin position="85"/>
        <end position="107"/>
    </location>
</feature>
<dbReference type="InterPro" id="IPR036721">
    <property type="entry name" value="RCK_C_sf"/>
</dbReference>
<feature type="transmembrane region" description="Helical" evidence="10">
    <location>
        <begin position="113"/>
        <end position="134"/>
    </location>
</feature>
<dbReference type="PROSITE" id="PS51202">
    <property type="entry name" value="RCK_C"/>
    <property type="match status" value="2"/>
</dbReference>
<evidence type="ECO:0000256" key="9">
    <source>
        <dbReference type="SAM" id="MobiDB-lite"/>
    </source>
</evidence>
<feature type="transmembrane region" description="Helical" evidence="10">
    <location>
        <begin position="178"/>
        <end position="198"/>
    </location>
</feature>
<evidence type="ECO:0000256" key="3">
    <source>
        <dbReference type="ARBA" id="ARBA00022449"/>
    </source>
</evidence>
<dbReference type="EMBL" id="MPJW01000115">
    <property type="protein sequence ID" value="OLU40183.1"/>
    <property type="molecule type" value="Genomic_DNA"/>
</dbReference>
<keyword evidence="4" id="KW-1003">Cell membrane</keyword>
<dbReference type="Gene3D" id="3.30.70.1450">
    <property type="entry name" value="Regulator of K+ conductance, C-terminal domain"/>
    <property type="match status" value="2"/>
</dbReference>
<keyword evidence="2" id="KW-0813">Transport</keyword>
<dbReference type="Pfam" id="PF02080">
    <property type="entry name" value="TrkA_C"/>
    <property type="match status" value="2"/>
</dbReference>
<protein>
    <submittedName>
        <fullName evidence="12">K+/H+ antiporter</fullName>
    </submittedName>
</protein>
<accession>A0A1U7NGF9</accession>
<dbReference type="RefSeq" id="WP_075819152.1">
    <property type="nucleotide sequence ID" value="NZ_CAJUTZ010000148.1"/>
</dbReference>
<keyword evidence="6 10" id="KW-1133">Transmembrane helix</keyword>
<dbReference type="NCBIfam" id="NF003715">
    <property type="entry name" value="PRK05326.1-2"/>
    <property type="match status" value="1"/>
</dbReference>
<dbReference type="NCBIfam" id="NF003716">
    <property type="entry name" value="PRK05326.1-3"/>
    <property type="match status" value="1"/>
</dbReference>
<dbReference type="InterPro" id="IPR006037">
    <property type="entry name" value="RCK_C"/>
</dbReference>
<feature type="transmembrane region" description="Helical" evidence="10">
    <location>
        <begin position="210"/>
        <end position="231"/>
    </location>
</feature>
<evidence type="ECO:0000313" key="12">
    <source>
        <dbReference type="EMBL" id="OLU40183.1"/>
    </source>
</evidence>
<proteinExistence type="predicted"/>
<feature type="transmembrane region" description="Helical" evidence="10">
    <location>
        <begin position="294"/>
        <end position="318"/>
    </location>
</feature>
<feature type="transmembrane region" description="Helical" evidence="10">
    <location>
        <begin position="53"/>
        <end position="73"/>
    </location>
</feature>
<evidence type="ECO:0000256" key="2">
    <source>
        <dbReference type="ARBA" id="ARBA00022448"/>
    </source>
</evidence>
<dbReference type="GO" id="GO:0015297">
    <property type="term" value="F:antiporter activity"/>
    <property type="evidence" value="ECO:0007669"/>
    <property type="project" value="UniProtKB-KW"/>
</dbReference>
<dbReference type="GO" id="GO:0005886">
    <property type="term" value="C:plasma membrane"/>
    <property type="evidence" value="ECO:0007669"/>
    <property type="project" value="UniProtKB-SubCell"/>
</dbReference>
<keyword evidence="3" id="KW-0050">Antiport</keyword>
<keyword evidence="5 10" id="KW-0812">Transmembrane</keyword>
<evidence type="ECO:0000259" key="11">
    <source>
        <dbReference type="PROSITE" id="PS51202"/>
    </source>
</evidence>
<organism evidence="12 13">
    <name type="scientific">Ileibacterium valens</name>
    <dbReference type="NCBI Taxonomy" id="1862668"/>
    <lineage>
        <taxon>Bacteria</taxon>
        <taxon>Bacillati</taxon>
        <taxon>Bacillota</taxon>
        <taxon>Erysipelotrichia</taxon>
        <taxon>Erysipelotrichales</taxon>
        <taxon>Erysipelotrichaceae</taxon>
        <taxon>Ileibacterium</taxon>
    </lineage>
</organism>
<dbReference type="GeneID" id="82202683"/>
<feature type="transmembrane region" description="Helical" evidence="10">
    <location>
        <begin position="358"/>
        <end position="379"/>
    </location>
</feature>
<evidence type="ECO:0000256" key="10">
    <source>
        <dbReference type="SAM" id="Phobius"/>
    </source>
</evidence>
<feature type="transmembrane region" description="Helical" evidence="10">
    <location>
        <begin position="261"/>
        <end position="282"/>
    </location>
</feature>
<feature type="domain" description="RCK C-terminal" evidence="11">
    <location>
        <begin position="459"/>
        <end position="540"/>
    </location>
</feature>
<dbReference type="PANTHER" id="PTHR32507:SF7">
    <property type="entry name" value="K(+)_H(+) ANTIPORTER NHAP2"/>
    <property type="match status" value="1"/>
</dbReference>
<feature type="transmembrane region" description="Helical" evidence="10">
    <location>
        <begin position="325"/>
        <end position="352"/>
    </location>
</feature>
<dbReference type="Pfam" id="PF00999">
    <property type="entry name" value="Na_H_Exchanger"/>
    <property type="match status" value="1"/>
</dbReference>
<dbReference type="GO" id="GO:1902600">
    <property type="term" value="P:proton transmembrane transport"/>
    <property type="evidence" value="ECO:0007669"/>
    <property type="project" value="InterPro"/>
</dbReference>
<comment type="caution">
    <text evidence="12">The sequence shown here is derived from an EMBL/GenBank/DDBJ whole genome shotgun (WGS) entry which is preliminary data.</text>
</comment>
<gene>
    <name evidence="12" type="ORF">BO222_05590</name>
</gene>
<keyword evidence="7" id="KW-0406">Ion transport</keyword>
<evidence type="ECO:0000256" key="4">
    <source>
        <dbReference type="ARBA" id="ARBA00022475"/>
    </source>
</evidence>
<evidence type="ECO:0000256" key="5">
    <source>
        <dbReference type="ARBA" id="ARBA00022692"/>
    </source>
</evidence>
<evidence type="ECO:0000256" key="7">
    <source>
        <dbReference type="ARBA" id="ARBA00023065"/>
    </source>
</evidence>
<comment type="subcellular location">
    <subcellularLocation>
        <location evidence="1">Cell membrane</location>
        <topology evidence="1">Multi-pass membrane protein</topology>
    </subcellularLocation>
</comment>
<evidence type="ECO:0000256" key="1">
    <source>
        <dbReference type="ARBA" id="ARBA00004651"/>
    </source>
</evidence>
<name>A0A1U7NGF9_9FIRM</name>
<evidence type="ECO:0000256" key="6">
    <source>
        <dbReference type="ARBA" id="ARBA00022989"/>
    </source>
</evidence>
<reference evidence="12 13" key="1">
    <citation type="submission" date="2016-11" db="EMBL/GenBank/DDBJ databases">
        <title>Description of two novel members of the family Erysipelotrichaceae: Ileibacterium lipovorans gen. nov., sp. nov. and Dubosiella newyorkensis, gen. nov., sp. nov.</title>
        <authorList>
            <person name="Cox L.M."/>
            <person name="Sohn J."/>
            <person name="Tyrrell K.L."/>
            <person name="Citron D.M."/>
            <person name="Lawson P.A."/>
            <person name="Patel N.B."/>
            <person name="Iizumi T."/>
            <person name="Perez-Perez G.I."/>
            <person name="Goldstein E.J."/>
            <person name="Blaser M.J."/>
        </authorList>
    </citation>
    <scope>NUCLEOTIDE SEQUENCE [LARGE SCALE GENOMIC DNA]</scope>
    <source>
        <strain evidence="12 13">NYU-BL-A3</strain>
    </source>
</reference>
<evidence type="ECO:0000256" key="8">
    <source>
        <dbReference type="ARBA" id="ARBA00023136"/>
    </source>
</evidence>
<dbReference type="GO" id="GO:0006813">
    <property type="term" value="P:potassium ion transport"/>
    <property type="evidence" value="ECO:0007669"/>
    <property type="project" value="InterPro"/>
</dbReference>
<dbReference type="Proteomes" id="UP000186341">
    <property type="component" value="Unassembled WGS sequence"/>
</dbReference>
<dbReference type="SUPFAM" id="SSF116726">
    <property type="entry name" value="TrkA C-terminal domain-like"/>
    <property type="match status" value="2"/>
</dbReference>
<dbReference type="AlphaFoldDB" id="A0A1U7NGF9"/>
<keyword evidence="8 10" id="KW-0472">Membrane</keyword>
<dbReference type="InterPro" id="IPR038770">
    <property type="entry name" value="Na+/solute_symporter_sf"/>
</dbReference>
<evidence type="ECO:0000313" key="13">
    <source>
        <dbReference type="Proteomes" id="UP000186341"/>
    </source>
</evidence>
<feature type="domain" description="RCK C-terminal" evidence="11">
    <location>
        <begin position="393"/>
        <end position="458"/>
    </location>
</feature>
<dbReference type="Gene3D" id="1.20.1530.20">
    <property type="match status" value="1"/>
</dbReference>